<dbReference type="GO" id="GO:0016020">
    <property type="term" value="C:membrane"/>
    <property type="evidence" value="ECO:0007669"/>
    <property type="project" value="UniProtKB-SubCell"/>
</dbReference>
<organism evidence="11 12">
    <name type="scientific">Allomesorhizobium camelthorni</name>
    <dbReference type="NCBI Taxonomy" id="475069"/>
    <lineage>
        <taxon>Bacteria</taxon>
        <taxon>Pseudomonadati</taxon>
        <taxon>Pseudomonadota</taxon>
        <taxon>Alphaproteobacteria</taxon>
        <taxon>Hyphomicrobiales</taxon>
        <taxon>Phyllobacteriaceae</taxon>
        <taxon>Allomesorhizobium</taxon>
    </lineage>
</organism>
<keyword evidence="7" id="KW-0811">Translocation</keyword>
<keyword evidence="3" id="KW-1003">Cell membrane</keyword>
<dbReference type="EMBL" id="JAAKZF010000078">
    <property type="protein sequence ID" value="NGO55083.1"/>
    <property type="molecule type" value="Genomic_DNA"/>
</dbReference>
<dbReference type="InterPro" id="IPR018448">
    <property type="entry name" value="TatB"/>
</dbReference>
<evidence type="ECO:0000256" key="1">
    <source>
        <dbReference type="ARBA" id="ARBA00004167"/>
    </source>
</evidence>
<feature type="compositionally biased region" description="Polar residues" evidence="9">
    <location>
        <begin position="103"/>
        <end position="115"/>
    </location>
</feature>
<name>A0A6G4WLM0_9HYPH</name>
<dbReference type="GO" id="GO:0008320">
    <property type="term" value="F:protein transmembrane transporter activity"/>
    <property type="evidence" value="ECO:0007669"/>
    <property type="project" value="InterPro"/>
</dbReference>
<dbReference type="GO" id="GO:0043953">
    <property type="term" value="P:protein transport by the Tat complex"/>
    <property type="evidence" value="ECO:0007669"/>
    <property type="project" value="InterPro"/>
</dbReference>
<evidence type="ECO:0000313" key="12">
    <source>
        <dbReference type="Proteomes" id="UP001642900"/>
    </source>
</evidence>
<keyword evidence="8 10" id="KW-0472">Membrane</keyword>
<accession>A0A6G4WLM0</accession>
<evidence type="ECO:0000313" key="11">
    <source>
        <dbReference type="EMBL" id="NGO55083.1"/>
    </source>
</evidence>
<keyword evidence="4 10" id="KW-0812">Transmembrane</keyword>
<dbReference type="InterPro" id="IPR003369">
    <property type="entry name" value="TatA/B/E"/>
</dbReference>
<dbReference type="PANTHER" id="PTHR33162">
    <property type="entry name" value="SEC-INDEPENDENT PROTEIN TRANSLOCASE PROTEIN TATA, CHLOROPLASTIC"/>
    <property type="match status" value="1"/>
</dbReference>
<feature type="transmembrane region" description="Helical" evidence="10">
    <location>
        <begin position="6"/>
        <end position="22"/>
    </location>
</feature>
<protein>
    <submittedName>
        <fullName evidence="11">Twin-arginine translocase subunit TatB</fullName>
    </submittedName>
</protein>
<evidence type="ECO:0000256" key="3">
    <source>
        <dbReference type="ARBA" id="ARBA00022475"/>
    </source>
</evidence>
<evidence type="ECO:0000256" key="9">
    <source>
        <dbReference type="SAM" id="MobiDB-lite"/>
    </source>
</evidence>
<reference evidence="11 12" key="1">
    <citation type="submission" date="2020-02" db="EMBL/GenBank/DDBJ databases">
        <title>Genome sequence of strain CCNWXJ40-4.</title>
        <authorList>
            <person name="Gao J."/>
            <person name="Sun J."/>
        </authorList>
    </citation>
    <scope>NUCLEOTIDE SEQUENCE [LARGE SCALE GENOMIC DNA]</scope>
    <source>
        <strain evidence="11 12">CCNWXJ 40-4</strain>
    </source>
</reference>
<dbReference type="Gene3D" id="1.20.5.3310">
    <property type="match status" value="1"/>
</dbReference>
<keyword evidence="2" id="KW-0813">Transport</keyword>
<dbReference type="NCBIfam" id="TIGR01410">
    <property type="entry name" value="tatB"/>
    <property type="match status" value="1"/>
</dbReference>
<comment type="caution">
    <text evidence="11">The sequence shown here is derived from an EMBL/GenBank/DDBJ whole genome shotgun (WGS) entry which is preliminary data.</text>
</comment>
<evidence type="ECO:0000256" key="2">
    <source>
        <dbReference type="ARBA" id="ARBA00022448"/>
    </source>
</evidence>
<dbReference type="Proteomes" id="UP001642900">
    <property type="component" value="Unassembled WGS sequence"/>
</dbReference>
<evidence type="ECO:0000256" key="8">
    <source>
        <dbReference type="ARBA" id="ARBA00023136"/>
    </source>
</evidence>
<evidence type="ECO:0000256" key="4">
    <source>
        <dbReference type="ARBA" id="ARBA00022692"/>
    </source>
</evidence>
<evidence type="ECO:0000256" key="6">
    <source>
        <dbReference type="ARBA" id="ARBA00022989"/>
    </source>
</evidence>
<proteinExistence type="predicted"/>
<dbReference type="RefSeq" id="WP_165033446.1">
    <property type="nucleotide sequence ID" value="NZ_JAAKZF010000078.1"/>
</dbReference>
<evidence type="ECO:0000256" key="10">
    <source>
        <dbReference type="SAM" id="Phobius"/>
    </source>
</evidence>
<feature type="region of interest" description="Disordered" evidence="9">
    <location>
        <begin position="65"/>
        <end position="115"/>
    </location>
</feature>
<keyword evidence="5" id="KW-0653">Protein transport</keyword>
<feature type="compositionally biased region" description="Basic and acidic residues" evidence="9">
    <location>
        <begin position="65"/>
        <end position="74"/>
    </location>
</feature>
<dbReference type="PANTHER" id="PTHR33162:SF1">
    <property type="entry name" value="SEC-INDEPENDENT PROTEIN TRANSLOCASE PROTEIN TATA, CHLOROPLASTIC"/>
    <property type="match status" value="1"/>
</dbReference>
<sequence>MFGIGGIELLVIVVVALIVFGPKELPKAMRSAGAMMRTINRVSGEFRSQFDQALREAERELEIEETRKSMEAAIRDTPTPKSIKEPKEPAQAGASASGGTDAMQGNTQDTNVKES</sequence>
<dbReference type="AlphaFoldDB" id="A0A6G4WLM0"/>
<keyword evidence="6 10" id="KW-1133">Transmembrane helix</keyword>
<comment type="subcellular location">
    <subcellularLocation>
        <location evidence="1">Membrane</location>
        <topology evidence="1">Single-pass membrane protein</topology>
    </subcellularLocation>
</comment>
<evidence type="ECO:0000256" key="5">
    <source>
        <dbReference type="ARBA" id="ARBA00022927"/>
    </source>
</evidence>
<keyword evidence="12" id="KW-1185">Reference proteome</keyword>
<dbReference type="Pfam" id="PF02416">
    <property type="entry name" value="TatA_B_E"/>
    <property type="match status" value="1"/>
</dbReference>
<evidence type="ECO:0000256" key="7">
    <source>
        <dbReference type="ARBA" id="ARBA00023010"/>
    </source>
</evidence>
<dbReference type="PRINTS" id="PR01506">
    <property type="entry name" value="TATBPROTEIN"/>
</dbReference>
<gene>
    <name evidence="11" type="primary">tatB</name>
    <name evidence="11" type="ORF">G6N73_29010</name>
</gene>